<name>A0A0E9UMQ0_ANGAN</name>
<organism evidence="1">
    <name type="scientific">Anguilla anguilla</name>
    <name type="common">European freshwater eel</name>
    <name type="synonym">Muraena anguilla</name>
    <dbReference type="NCBI Taxonomy" id="7936"/>
    <lineage>
        <taxon>Eukaryota</taxon>
        <taxon>Metazoa</taxon>
        <taxon>Chordata</taxon>
        <taxon>Craniata</taxon>
        <taxon>Vertebrata</taxon>
        <taxon>Euteleostomi</taxon>
        <taxon>Actinopterygii</taxon>
        <taxon>Neopterygii</taxon>
        <taxon>Teleostei</taxon>
        <taxon>Anguilliformes</taxon>
        <taxon>Anguillidae</taxon>
        <taxon>Anguilla</taxon>
    </lineage>
</organism>
<accession>A0A0E9UMQ0</accession>
<proteinExistence type="predicted"/>
<dbReference type="EMBL" id="GBXM01041505">
    <property type="protein sequence ID" value="JAH67072.1"/>
    <property type="molecule type" value="Transcribed_RNA"/>
</dbReference>
<reference evidence="1" key="2">
    <citation type="journal article" date="2015" name="Fish Shellfish Immunol.">
        <title>Early steps in the European eel (Anguilla anguilla)-Vibrio vulnificus interaction in the gills: Role of the RtxA13 toxin.</title>
        <authorList>
            <person name="Callol A."/>
            <person name="Pajuelo D."/>
            <person name="Ebbesson L."/>
            <person name="Teles M."/>
            <person name="MacKenzie S."/>
            <person name="Amaro C."/>
        </authorList>
    </citation>
    <scope>NUCLEOTIDE SEQUENCE</scope>
</reference>
<sequence length="31" mass="3709">MYIQGFCMTALHLHYILFRLASFILKATYNK</sequence>
<reference evidence="1" key="1">
    <citation type="submission" date="2014-11" db="EMBL/GenBank/DDBJ databases">
        <authorList>
            <person name="Amaro Gonzalez C."/>
        </authorList>
    </citation>
    <scope>NUCLEOTIDE SEQUENCE</scope>
</reference>
<dbReference type="AlphaFoldDB" id="A0A0E9UMQ0"/>
<protein>
    <submittedName>
        <fullName evidence="1">Uncharacterized protein</fullName>
    </submittedName>
</protein>
<evidence type="ECO:0000313" key="1">
    <source>
        <dbReference type="EMBL" id="JAH67072.1"/>
    </source>
</evidence>